<dbReference type="CDD" id="cd11529">
    <property type="entry name" value="NTP-PPase_MazG_Cterm"/>
    <property type="match status" value="1"/>
</dbReference>
<dbReference type="InterPro" id="IPR000878">
    <property type="entry name" value="4pyrrol_Mease"/>
</dbReference>
<dbReference type="Gene3D" id="1.10.287.1080">
    <property type="entry name" value="MazG-like"/>
    <property type="match status" value="2"/>
</dbReference>
<evidence type="ECO:0000259" key="2">
    <source>
        <dbReference type="Pfam" id="PF00590"/>
    </source>
</evidence>
<feature type="domain" description="NTP pyrophosphohydrolase MazG-like" evidence="3">
    <location>
        <begin position="491"/>
        <end position="553"/>
    </location>
</feature>
<keyword evidence="5" id="KW-1185">Reference proteome</keyword>
<proteinExistence type="predicted"/>
<dbReference type="InterPro" id="IPR035013">
    <property type="entry name" value="YabN_N"/>
</dbReference>
<accession>A0ABN8H514</accession>
<dbReference type="PANTHER" id="PTHR30522:SF0">
    <property type="entry name" value="NUCLEOSIDE TRIPHOSPHATE PYROPHOSPHOHYDROLASE"/>
    <property type="match status" value="1"/>
</dbReference>
<feature type="coiled-coil region" evidence="1">
    <location>
        <begin position="485"/>
        <end position="512"/>
    </location>
</feature>
<evidence type="ECO:0000256" key="1">
    <source>
        <dbReference type="SAM" id="Coils"/>
    </source>
</evidence>
<dbReference type="PIRSF" id="PIRSF002845">
    <property type="entry name" value="Ttrprl_mtas_MazG"/>
    <property type="match status" value="1"/>
</dbReference>
<dbReference type="CDD" id="cd11528">
    <property type="entry name" value="NTP-PPase_MazG_Nterm"/>
    <property type="match status" value="1"/>
</dbReference>
<name>A0ABN8H514_9BACL</name>
<dbReference type="InterPro" id="IPR004518">
    <property type="entry name" value="MazG-like_dom"/>
</dbReference>
<protein>
    <recommendedName>
        <fullName evidence="6">Nucleoside triphosphate pyrophosphohydrolase</fullName>
    </recommendedName>
</protein>
<comment type="caution">
    <text evidence="4">The sequence shown here is derived from an EMBL/GenBank/DDBJ whole genome shotgun (WGS) entry which is preliminary data.</text>
</comment>
<gene>
    <name evidence="4" type="ORF">PAECIP111891_06396</name>
</gene>
<evidence type="ECO:0000313" key="5">
    <source>
        <dbReference type="Proteomes" id="UP000838821"/>
    </source>
</evidence>
<dbReference type="Pfam" id="PF03819">
    <property type="entry name" value="MazG"/>
    <property type="match status" value="2"/>
</dbReference>
<dbReference type="InterPro" id="IPR048015">
    <property type="entry name" value="NTP-PPase_MazG-like_N"/>
</dbReference>
<dbReference type="Gene3D" id="3.40.1010.10">
    <property type="entry name" value="Cobalt-precorrin-4 Transmethylase, Domain 1"/>
    <property type="match status" value="1"/>
</dbReference>
<sequence length="586" mass="67025">MMYFIQHYGVELVNLSLILYSVQRFSPETTDCAQFRQSCCTKYNIPSQEHVKHDFMLYNVQLDEDNWWIRRITQLQPLIRRCHPMATSNPQITVLGLGTGDEDQLTLGVWKKLQLTAKSQAKLFLRTKDHPMVQLLDANEIPYETFDANYMSNETFERVYESIAEELITAAKSHTTAVLYAVPGHPMVAEYTVQLLKQRCPSEGIELQITGGESFLDQAFLRFGFDPIDGFQLLDATSISRYALNPQLHTVIGQVYDTYTASDLKISLMDAYPDEYKVVVGHSLGVAGQEQIIEVPLHELDHVKGYGNLSLVWVPRSEQEGPYNRTFGKLHEIVQTLRSPEGCPWDREQTHESLRKNLIEEAYEVLETIDEDDPDHMCEELGDLLLQVMLHAQMEEEIGTFSVYDVIATLNEKLIRRHPHVFGESKAEDADEALVNWNAIKVEEKRKKGIDVTQQSVLDGIPRELPGLMKAMKLQKKAAAVGFDWTELDDVLAKVEEELAELREAIALGAEDGAQERRDELGDVLFSIVNVARFLKVDPEEALAQTNRKFMQRFSYIEEQLRLKGLSFEQTGLSEMEKYWQEAKKL</sequence>
<dbReference type="PANTHER" id="PTHR30522">
    <property type="entry name" value="NUCLEOSIDE TRIPHOSPHATE PYROPHOSPHOHYDROLASE"/>
    <property type="match status" value="1"/>
</dbReference>
<evidence type="ECO:0000313" key="4">
    <source>
        <dbReference type="EMBL" id="CAH1229074.1"/>
    </source>
</evidence>
<dbReference type="Proteomes" id="UP000838821">
    <property type="component" value="Unassembled WGS sequence"/>
</dbReference>
<evidence type="ECO:0008006" key="6">
    <source>
        <dbReference type="Google" id="ProtNLM"/>
    </source>
</evidence>
<dbReference type="InterPro" id="IPR048011">
    <property type="entry name" value="NTP-PPase_MazG-like_C"/>
</dbReference>
<dbReference type="NCBIfam" id="NF007113">
    <property type="entry name" value="PRK09562.1"/>
    <property type="match status" value="1"/>
</dbReference>
<dbReference type="InterPro" id="IPR011551">
    <property type="entry name" value="NTP_PyrPHydrolase_MazG"/>
</dbReference>
<dbReference type="SUPFAM" id="SSF101386">
    <property type="entry name" value="all-alpha NTP pyrophosphatases"/>
    <property type="match status" value="2"/>
</dbReference>
<feature type="domain" description="NTP pyrophosphohydrolase MazG-like" evidence="3">
    <location>
        <begin position="349"/>
        <end position="422"/>
    </location>
</feature>
<dbReference type="EMBL" id="CAKMMW010000032">
    <property type="protein sequence ID" value="CAH1229074.1"/>
    <property type="molecule type" value="Genomic_DNA"/>
</dbReference>
<dbReference type="InterPro" id="IPR014777">
    <property type="entry name" value="4pyrrole_Mease_sub1"/>
</dbReference>
<evidence type="ECO:0000259" key="3">
    <source>
        <dbReference type="Pfam" id="PF03819"/>
    </source>
</evidence>
<dbReference type="Pfam" id="PF00590">
    <property type="entry name" value="TP_methylase"/>
    <property type="match status" value="1"/>
</dbReference>
<dbReference type="CDD" id="cd11723">
    <property type="entry name" value="YabN_N_like"/>
    <property type="match status" value="1"/>
</dbReference>
<dbReference type="NCBIfam" id="TIGR00444">
    <property type="entry name" value="mazG"/>
    <property type="match status" value="1"/>
</dbReference>
<organism evidence="4 5">
    <name type="scientific">Paenibacillus allorhizoplanae</name>
    <dbReference type="NCBI Taxonomy" id="2905648"/>
    <lineage>
        <taxon>Bacteria</taxon>
        <taxon>Bacillati</taxon>
        <taxon>Bacillota</taxon>
        <taxon>Bacilli</taxon>
        <taxon>Bacillales</taxon>
        <taxon>Paenibacillaceae</taxon>
        <taxon>Paenibacillus</taxon>
    </lineage>
</organism>
<reference evidence="4" key="1">
    <citation type="submission" date="2022-01" db="EMBL/GenBank/DDBJ databases">
        <authorList>
            <person name="Criscuolo A."/>
        </authorList>
    </citation>
    <scope>NUCLEOTIDE SEQUENCE</scope>
    <source>
        <strain evidence="4">CIP111891</strain>
    </source>
</reference>
<dbReference type="InterPro" id="IPR035996">
    <property type="entry name" value="4pyrrol_Methylase_sf"/>
</dbReference>
<keyword evidence="1" id="KW-0175">Coiled coil</keyword>
<dbReference type="SUPFAM" id="SSF53790">
    <property type="entry name" value="Tetrapyrrole methylase"/>
    <property type="match status" value="1"/>
</dbReference>
<dbReference type="InterPro" id="IPR024180">
    <property type="entry name" value="Tetrapyrrole_Mease/MazG_pred"/>
</dbReference>
<feature type="domain" description="Tetrapyrrole methylase" evidence="2">
    <location>
        <begin position="92"/>
        <end position="300"/>
    </location>
</feature>